<reference evidence="1" key="1">
    <citation type="submission" date="2022-11" db="EMBL/GenBank/DDBJ databases">
        <title>Genome Sequence of Nemania bipapillata.</title>
        <authorList>
            <person name="Buettner E."/>
        </authorList>
    </citation>
    <scope>NUCLEOTIDE SEQUENCE</scope>
    <source>
        <strain evidence="1">CP14</strain>
    </source>
</reference>
<sequence length="505" mass="55737">MNDNVSEVQTRQSPLKPSKPSEGTLVDAVTKKHTGRSQSSREQSLVTGDIAQDTPLYTKRRRDATSGADRLPTKRARLTGTDTQQPRAEDKEAEQGAKTTLQQPKPRSSKRPHASSLELKVEGPEQGSSATRLQKREISSDSESDNNERQPKRVRLTRKNLTLFNKMARKKGSKKVLGSGTPESTTESSTKTISTSSPGFAEQAYSNKILLPCYSKPPGNLEGIRERHSRSRGTTSPPESEYGRYVASVQGAPNEATIVFETGGALLKKYNDTGYRRAFNQAFTGFPQNVGFNNGLSAPQPDFVEGLERNEYNPVPVNKHVNGAVLYKNNPLSLALPHLAGEWKGHGKDLEKAKLQSAYDGAALVYARNQALSLIGKPDSPGHAEVTTFATDGTNLHIFAHYAAESDDGLLEYHQHLVKSTNLVGSYEEFKDGRKRLRNEQDRAREQSYALRDQLKEYWKQRRDALQATTEKPILPVPGGDPPGTMDTCGDEDEDEDVDEDVTKT</sequence>
<gene>
    <name evidence="1" type="ORF">ONZ43_g1927</name>
</gene>
<dbReference type="Proteomes" id="UP001153334">
    <property type="component" value="Unassembled WGS sequence"/>
</dbReference>
<accession>A0ACC2J2J3</accession>
<dbReference type="EMBL" id="JAPESX010000366">
    <property type="protein sequence ID" value="KAJ8121683.1"/>
    <property type="molecule type" value="Genomic_DNA"/>
</dbReference>
<comment type="caution">
    <text evidence="1">The sequence shown here is derived from an EMBL/GenBank/DDBJ whole genome shotgun (WGS) entry which is preliminary data.</text>
</comment>
<proteinExistence type="predicted"/>
<evidence type="ECO:0000313" key="1">
    <source>
        <dbReference type="EMBL" id="KAJ8121683.1"/>
    </source>
</evidence>
<keyword evidence="2" id="KW-1185">Reference proteome</keyword>
<protein>
    <submittedName>
        <fullName evidence="1">Uncharacterized protein</fullName>
    </submittedName>
</protein>
<organism evidence="1 2">
    <name type="scientific">Nemania bipapillata</name>
    <dbReference type="NCBI Taxonomy" id="110536"/>
    <lineage>
        <taxon>Eukaryota</taxon>
        <taxon>Fungi</taxon>
        <taxon>Dikarya</taxon>
        <taxon>Ascomycota</taxon>
        <taxon>Pezizomycotina</taxon>
        <taxon>Sordariomycetes</taxon>
        <taxon>Xylariomycetidae</taxon>
        <taxon>Xylariales</taxon>
        <taxon>Xylariaceae</taxon>
        <taxon>Nemania</taxon>
    </lineage>
</organism>
<evidence type="ECO:0000313" key="2">
    <source>
        <dbReference type="Proteomes" id="UP001153334"/>
    </source>
</evidence>
<name>A0ACC2J2J3_9PEZI</name>